<sequence length="37" mass="3896">MAVKTRWGLAIDTAEQAALAAILADCPNTPIEVTLAR</sequence>
<accession>L8PLV1</accession>
<protein>
    <submittedName>
        <fullName evidence="1">Uncharacterized protein</fullName>
    </submittedName>
</protein>
<dbReference type="Proteomes" id="UP000011205">
    <property type="component" value="Unassembled WGS sequence"/>
</dbReference>
<proteinExistence type="predicted"/>
<dbReference type="AlphaFoldDB" id="L8PLV1"/>
<evidence type="ECO:0000313" key="1">
    <source>
        <dbReference type="EMBL" id="ELS58531.1"/>
    </source>
</evidence>
<organism evidence="1 2">
    <name type="scientific">Streptomyces viridochromogenes Tue57</name>
    <dbReference type="NCBI Taxonomy" id="1160705"/>
    <lineage>
        <taxon>Bacteria</taxon>
        <taxon>Bacillati</taxon>
        <taxon>Actinomycetota</taxon>
        <taxon>Actinomycetes</taxon>
        <taxon>Kitasatosporales</taxon>
        <taxon>Streptomycetaceae</taxon>
        <taxon>Streptomyces</taxon>
    </lineage>
</organism>
<gene>
    <name evidence="1" type="ORF">STVIR_0524</name>
</gene>
<evidence type="ECO:0000313" key="2">
    <source>
        <dbReference type="Proteomes" id="UP000011205"/>
    </source>
</evidence>
<dbReference type="EMBL" id="AMLP01000019">
    <property type="protein sequence ID" value="ELS58531.1"/>
    <property type="molecule type" value="Genomic_DNA"/>
</dbReference>
<dbReference type="PATRIC" id="fig|1160705.3.peg.519"/>
<name>L8PLV1_STRVR</name>
<comment type="caution">
    <text evidence="1">The sequence shown here is derived from an EMBL/GenBank/DDBJ whole genome shotgun (WGS) entry which is preliminary data.</text>
</comment>
<reference evidence="1 2" key="1">
    <citation type="journal article" date="2013" name="Genome Announc.">
        <title>Draft Genome Sequence of Streptomyces viridochromogenes Strain Tu57, Producer of Avilamycin.</title>
        <authorList>
            <person name="Gruning B.A."/>
            <person name="Erxleben A."/>
            <person name="Hahnlein A."/>
            <person name="Gunther S."/>
        </authorList>
    </citation>
    <scope>NUCLEOTIDE SEQUENCE [LARGE SCALE GENOMIC DNA]</scope>
    <source>
        <strain evidence="1 2">Tue57</strain>
    </source>
</reference>